<keyword evidence="3" id="KW-1185">Reference proteome</keyword>
<reference evidence="2" key="1">
    <citation type="journal article" date="2023" name="Int. J. Syst. Evol. Microbiol.">
        <title>&lt;i&gt;Holtiella tumoricola&lt;/i&gt; gen. nov. sp. nov., isolated from a human clinical sample.</title>
        <authorList>
            <person name="Allen-Vercoe E."/>
            <person name="Daigneault M.C."/>
            <person name="Vancuren S.J."/>
            <person name="Cochrane K."/>
            <person name="O'Neal L.L."/>
            <person name="Sankaranarayanan K."/>
            <person name="Lawson P.A."/>
        </authorList>
    </citation>
    <scope>NUCLEOTIDE SEQUENCE</scope>
    <source>
        <strain evidence="2">CC70A</strain>
    </source>
</reference>
<dbReference type="InterPro" id="IPR007393">
    <property type="entry name" value="YlxR_dom"/>
</dbReference>
<dbReference type="PANTHER" id="PTHR34215">
    <property type="entry name" value="BLL0784 PROTEIN"/>
    <property type="match status" value="1"/>
</dbReference>
<sequence>MKAKKIPLRKCTGCGEMKDKREMIRIVRDSEGNFSLDFTGKKAGRGAYICKNIDCLTQAEKNKGLERSYKTSVDKEIYNQLRKEFEANE</sequence>
<dbReference type="Proteomes" id="UP001169242">
    <property type="component" value="Unassembled WGS sequence"/>
</dbReference>
<dbReference type="SUPFAM" id="SSF64376">
    <property type="entry name" value="YlxR-like"/>
    <property type="match status" value="1"/>
</dbReference>
<dbReference type="InterPro" id="IPR035931">
    <property type="entry name" value="YlxR-like_sf"/>
</dbReference>
<dbReference type="CDD" id="cd00279">
    <property type="entry name" value="YlxR"/>
    <property type="match status" value="1"/>
</dbReference>
<dbReference type="RefSeq" id="WP_053986290.1">
    <property type="nucleotide sequence ID" value="NZ_JAQIFT010000049.1"/>
</dbReference>
<evidence type="ECO:0000259" key="1">
    <source>
        <dbReference type="Pfam" id="PF04296"/>
    </source>
</evidence>
<accession>A0AA42DPZ6</accession>
<dbReference type="Pfam" id="PF04296">
    <property type="entry name" value="YlxR"/>
    <property type="match status" value="1"/>
</dbReference>
<protein>
    <submittedName>
        <fullName evidence="2">YlxR family protein</fullName>
    </submittedName>
</protein>
<dbReference type="NCBIfam" id="NF047356">
    <property type="entry name" value="RNA_bind_RnpM"/>
    <property type="match status" value="1"/>
</dbReference>
<dbReference type="PANTHER" id="PTHR34215:SF1">
    <property type="entry name" value="YLXR DOMAIN-CONTAINING PROTEIN"/>
    <property type="match status" value="1"/>
</dbReference>
<dbReference type="EMBL" id="JAQIFT010000049">
    <property type="protein sequence ID" value="MDA3732628.1"/>
    <property type="molecule type" value="Genomic_DNA"/>
</dbReference>
<evidence type="ECO:0000313" key="3">
    <source>
        <dbReference type="Proteomes" id="UP001169242"/>
    </source>
</evidence>
<organism evidence="2 3">
    <name type="scientific">Holtiella tumoricola</name>
    <dbReference type="NCBI Taxonomy" id="3018743"/>
    <lineage>
        <taxon>Bacteria</taxon>
        <taxon>Bacillati</taxon>
        <taxon>Bacillota</taxon>
        <taxon>Clostridia</taxon>
        <taxon>Lachnospirales</taxon>
        <taxon>Cellulosilyticaceae</taxon>
        <taxon>Holtiella</taxon>
    </lineage>
</organism>
<comment type="caution">
    <text evidence="2">The sequence shown here is derived from an EMBL/GenBank/DDBJ whole genome shotgun (WGS) entry which is preliminary data.</text>
</comment>
<dbReference type="Gene3D" id="3.30.1230.10">
    <property type="entry name" value="YlxR-like"/>
    <property type="match status" value="1"/>
</dbReference>
<dbReference type="InterPro" id="IPR037465">
    <property type="entry name" value="YlxR"/>
</dbReference>
<proteinExistence type="predicted"/>
<feature type="domain" description="YlxR" evidence="1">
    <location>
        <begin position="9"/>
        <end position="82"/>
    </location>
</feature>
<name>A0AA42DPZ6_9FIRM</name>
<evidence type="ECO:0000313" key="2">
    <source>
        <dbReference type="EMBL" id="MDA3732628.1"/>
    </source>
</evidence>
<dbReference type="AlphaFoldDB" id="A0AA42DPZ6"/>
<gene>
    <name evidence="2" type="ORF">PBV87_14135</name>
</gene>